<reference evidence="4" key="1">
    <citation type="submission" date="2021-07" db="EMBL/GenBank/DDBJ databases">
        <title>Elsinoe batatas strain:CRI-CJ2 Genome sequencing and assembly.</title>
        <authorList>
            <person name="Huang L."/>
        </authorList>
    </citation>
    <scope>NUCLEOTIDE SEQUENCE</scope>
    <source>
        <strain evidence="4">CRI-CJ2</strain>
    </source>
</reference>
<organism evidence="4 5">
    <name type="scientific">Elsinoe batatas</name>
    <dbReference type="NCBI Taxonomy" id="2601811"/>
    <lineage>
        <taxon>Eukaryota</taxon>
        <taxon>Fungi</taxon>
        <taxon>Dikarya</taxon>
        <taxon>Ascomycota</taxon>
        <taxon>Pezizomycotina</taxon>
        <taxon>Dothideomycetes</taxon>
        <taxon>Dothideomycetidae</taxon>
        <taxon>Myriangiales</taxon>
        <taxon>Elsinoaceae</taxon>
        <taxon>Elsinoe</taxon>
    </lineage>
</organism>
<keyword evidence="3" id="KW-0472">Membrane</keyword>
<feature type="compositionally biased region" description="Basic and acidic residues" evidence="2">
    <location>
        <begin position="195"/>
        <end position="204"/>
    </location>
</feature>
<dbReference type="GO" id="GO:0031204">
    <property type="term" value="P:post-translational protein targeting to membrane, translocation"/>
    <property type="evidence" value="ECO:0007669"/>
    <property type="project" value="InterPro"/>
</dbReference>
<evidence type="ECO:0000313" key="5">
    <source>
        <dbReference type="Proteomes" id="UP000809789"/>
    </source>
</evidence>
<evidence type="ECO:0000256" key="2">
    <source>
        <dbReference type="SAM" id="MobiDB-lite"/>
    </source>
</evidence>
<evidence type="ECO:0008006" key="6">
    <source>
        <dbReference type="Google" id="ProtNLM"/>
    </source>
</evidence>
<dbReference type="PANTHER" id="PTHR28229:SF1">
    <property type="entry name" value="TRANSLOCATION PROTEIN SEC66"/>
    <property type="match status" value="1"/>
</dbReference>
<keyword evidence="3" id="KW-1133">Transmembrane helix</keyword>
<keyword evidence="3" id="KW-0812">Transmembrane</keyword>
<dbReference type="InterPro" id="IPR018624">
    <property type="entry name" value="Sec66"/>
</dbReference>
<dbReference type="Pfam" id="PF09802">
    <property type="entry name" value="Sec66"/>
    <property type="match status" value="1"/>
</dbReference>
<dbReference type="OrthoDB" id="73168at2759"/>
<feature type="region of interest" description="Disordered" evidence="2">
    <location>
        <begin position="195"/>
        <end position="241"/>
    </location>
</feature>
<feature type="coiled-coil region" evidence="1">
    <location>
        <begin position="156"/>
        <end position="183"/>
    </location>
</feature>
<dbReference type="AlphaFoldDB" id="A0A8K0KST2"/>
<name>A0A8K0KST2_9PEZI</name>
<accession>A0A8K0KST2</accession>
<feature type="transmembrane region" description="Helical" evidence="3">
    <location>
        <begin position="6"/>
        <end position="28"/>
    </location>
</feature>
<gene>
    <name evidence="4" type="ORF">KVT40_008155</name>
</gene>
<proteinExistence type="predicted"/>
<evidence type="ECO:0000256" key="1">
    <source>
        <dbReference type="SAM" id="Coils"/>
    </source>
</evidence>
<dbReference type="PANTHER" id="PTHR28229">
    <property type="entry name" value="TRANSLOCATION PROTEIN SEC66"/>
    <property type="match status" value="1"/>
</dbReference>
<comment type="caution">
    <text evidence="4">The sequence shown here is derived from an EMBL/GenBank/DDBJ whole genome shotgun (WGS) entry which is preliminary data.</text>
</comment>
<dbReference type="EMBL" id="JAESVG020000010">
    <property type="protein sequence ID" value="KAG8623179.1"/>
    <property type="molecule type" value="Genomic_DNA"/>
</dbReference>
<sequence>MVDWIGLSIPFAYLTVLLGSFGTFSHLYRKRKAQKAASLEPWFPSHLQRNIYLSLLHIEPSDPSSTPPGSGKSLSAVPESIIKAALMRRAVEDVHRIIQVRNAKPALQTLLQRGSVGEELWQRFLRAEQDIEEEVKDVVNEANALAPNWGQVIFQSANEIANNQLAKARMEELQAKVDEEREWWEARKKAANESFMKELDEEKTAAPVTKKSNSDDDAVLVEAGGPAGAQGSIRGKKKSKK</sequence>
<dbReference type="Proteomes" id="UP000809789">
    <property type="component" value="Unassembled WGS sequence"/>
</dbReference>
<keyword evidence="1" id="KW-0175">Coiled coil</keyword>
<protein>
    <recommendedName>
        <fullName evidence="6">Translocation protein sec66</fullName>
    </recommendedName>
</protein>
<keyword evidence="5" id="KW-1185">Reference proteome</keyword>
<evidence type="ECO:0000313" key="4">
    <source>
        <dbReference type="EMBL" id="KAG8623179.1"/>
    </source>
</evidence>
<evidence type="ECO:0000256" key="3">
    <source>
        <dbReference type="SAM" id="Phobius"/>
    </source>
</evidence>
<dbReference type="GO" id="GO:0031207">
    <property type="term" value="C:Sec62/Sec63 complex"/>
    <property type="evidence" value="ECO:0007669"/>
    <property type="project" value="InterPro"/>
</dbReference>